<evidence type="ECO:0000313" key="1">
    <source>
        <dbReference type="EMBL" id="PWK60026.1"/>
    </source>
</evidence>
<organism evidence="1 2">
    <name type="scientific">Roseicyclus mahoneyensis</name>
    <dbReference type="NCBI Taxonomy" id="164332"/>
    <lineage>
        <taxon>Bacteria</taxon>
        <taxon>Pseudomonadati</taxon>
        <taxon>Pseudomonadota</taxon>
        <taxon>Alphaproteobacteria</taxon>
        <taxon>Rhodobacterales</taxon>
        <taxon>Roseobacteraceae</taxon>
        <taxon>Roseicyclus</taxon>
    </lineage>
</organism>
<comment type="caution">
    <text evidence="1">The sequence shown here is derived from an EMBL/GenBank/DDBJ whole genome shotgun (WGS) entry which is preliminary data.</text>
</comment>
<dbReference type="Proteomes" id="UP000245708">
    <property type="component" value="Unassembled WGS sequence"/>
</dbReference>
<dbReference type="EMBL" id="QGGW01000005">
    <property type="protein sequence ID" value="PWK60026.1"/>
    <property type="molecule type" value="Genomic_DNA"/>
</dbReference>
<evidence type="ECO:0000313" key="2">
    <source>
        <dbReference type="Proteomes" id="UP000245708"/>
    </source>
</evidence>
<name>A0A316GGL7_9RHOB</name>
<sequence>MTVANLTVIVQWQNQRQAHDLLSWNYTVTV</sequence>
<protein>
    <submittedName>
        <fullName evidence="1">Uncharacterized protein</fullName>
    </submittedName>
</protein>
<accession>A0A316GGL7</accession>
<proteinExistence type="predicted"/>
<gene>
    <name evidence="1" type="ORF">C7455_1059</name>
</gene>
<dbReference type="AlphaFoldDB" id="A0A316GGL7"/>
<reference evidence="1 2" key="1">
    <citation type="submission" date="2018-05" db="EMBL/GenBank/DDBJ databases">
        <title>Genomic Encyclopedia of Type Strains, Phase IV (KMG-IV): sequencing the most valuable type-strain genomes for metagenomic binning, comparative biology and taxonomic classification.</title>
        <authorList>
            <person name="Goeker M."/>
        </authorList>
    </citation>
    <scope>NUCLEOTIDE SEQUENCE [LARGE SCALE GENOMIC DNA]</scope>
    <source>
        <strain evidence="1 2">DSM 16097</strain>
    </source>
</reference>
<keyword evidence="2" id="KW-1185">Reference proteome</keyword>